<sequence length="610" mass="68405">MEVAGASGSGKTKTIVELVFALLQCTNYDVVVLCERNNGLDALATKFKQEAFRVNEDMRTEIFDREAWLSVIAYGSARNMGESTKLFTVAEKIEFHPEMVCLQEKRDMLDAASSKLSKALRCELAEIVQSFEHQFNVDNAAICCNEIESNPTEFSSPIQIIDAVKQATLEIRSLFDEASEFAKSISEENAYNVVVRNSALLGRLIPIRADIERPDNPYGPWDAKEATERLHFILFRFDSALKHLIFDADNARAIFNEITAADEDYKALRDRLEYELPDRARLHMSTIASSFRIMNRAKNYGNSDSSKKSKVHDDLADTFGALELPLDDNKPAKETICIFDESGCIPIHELLRLSILGRSIKSIIVVGDKSQLQPYDSSQGNSYQPLRGTSANRDNRFGFASNSRWSRTEKLLSVLDASALTIHSGKVVLNTQYKIPKDIAAMLNKRVYRGQCKTCPNAKVPVTGLSMINVQYSGCQQQEYVNPKEVEKGLELIARLNRDRNISSILVITPYAYQKREFEDNISRLNEQGPAVGVKVFTMETCGGQEADAVILSLVTKPNPYLTINRFTVALTRARKKLFVLTDFSAFHEASRDRNWDCAGLASDMLAGYI</sequence>
<evidence type="ECO:0000313" key="3">
    <source>
        <dbReference type="Proteomes" id="UP001530293"/>
    </source>
</evidence>
<protein>
    <recommendedName>
        <fullName evidence="1">DNA2/NAM7 helicase-like C-terminal domain-containing protein</fullName>
    </recommendedName>
</protein>
<comment type="caution">
    <text evidence="2">The sequence shown here is derived from an EMBL/GenBank/DDBJ whole genome shotgun (WGS) entry which is preliminary data.</text>
</comment>
<organism evidence="2 3">
    <name type="scientific">Discostella pseudostelligera</name>
    <dbReference type="NCBI Taxonomy" id="259834"/>
    <lineage>
        <taxon>Eukaryota</taxon>
        <taxon>Sar</taxon>
        <taxon>Stramenopiles</taxon>
        <taxon>Ochrophyta</taxon>
        <taxon>Bacillariophyta</taxon>
        <taxon>Coscinodiscophyceae</taxon>
        <taxon>Thalassiosirophycidae</taxon>
        <taxon>Stephanodiscales</taxon>
        <taxon>Stephanodiscaceae</taxon>
        <taxon>Discostella</taxon>
    </lineage>
</organism>
<evidence type="ECO:0000313" key="2">
    <source>
        <dbReference type="EMBL" id="KAL3761767.1"/>
    </source>
</evidence>
<name>A0ABD3MHY3_9STRA</name>
<dbReference type="InterPro" id="IPR041679">
    <property type="entry name" value="DNA2/NAM7-like_C"/>
</dbReference>
<evidence type="ECO:0000259" key="1">
    <source>
        <dbReference type="Pfam" id="PF13087"/>
    </source>
</evidence>
<accession>A0ABD3MHY3</accession>
<dbReference type="AlphaFoldDB" id="A0ABD3MHY3"/>
<feature type="domain" description="DNA2/NAM7 helicase-like C-terminal" evidence="1">
    <location>
        <begin position="424"/>
        <end position="583"/>
    </location>
</feature>
<dbReference type="PANTHER" id="PTHR10887:SF495">
    <property type="entry name" value="HELICASE SENATAXIN ISOFORM X1-RELATED"/>
    <property type="match status" value="1"/>
</dbReference>
<dbReference type="PANTHER" id="PTHR10887">
    <property type="entry name" value="DNA2/NAM7 HELICASE FAMILY"/>
    <property type="match status" value="1"/>
</dbReference>
<proteinExistence type="predicted"/>
<dbReference type="InterPro" id="IPR045055">
    <property type="entry name" value="DNA2/NAM7-like"/>
</dbReference>
<dbReference type="Pfam" id="PF13087">
    <property type="entry name" value="AAA_12"/>
    <property type="match status" value="1"/>
</dbReference>
<dbReference type="CDD" id="cd18808">
    <property type="entry name" value="SF1_C_Upf1"/>
    <property type="match status" value="1"/>
</dbReference>
<dbReference type="InterPro" id="IPR027417">
    <property type="entry name" value="P-loop_NTPase"/>
</dbReference>
<reference evidence="2 3" key="1">
    <citation type="submission" date="2024-10" db="EMBL/GenBank/DDBJ databases">
        <title>Updated reference genomes for cyclostephanoid diatoms.</title>
        <authorList>
            <person name="Roberts W.R."/>
            <person name="Alverson A.J."/>
        </authorList>
    </citation>
    <scope>NUCLEOTIDE SEQUENCE [LARGE SCALE GENOMIC DNA]</scope>
    <source>
        <strain evidence="2 3">AJA232-27</strain>
    </source>
</reference>
<keyword evidence="3" id="KW-1185">Reference proteome</keyword>
<gene>
    <name evidence="2" type="ORF">ACHAWU_001283</name>
</gene>
<dbReference type="EMBL" id="JALLBG020000147">
    <property type="protein sequence ID" value="KAL3761767.1"/>
    <property type="molecule type" value="Genomic_DNA"/>
</dbReference>
<dbReference type="InterPro" id="IPR047187">
    <property type="entry name" value="SF1_C_Upf1"/>
</dbReference>
<dbReference type="SUPFAM" id="SSF52540">
    <property type="entry name" value="P-loop containing nucleoside triphosphate hydrolases"/>
    <property type="match status" value="1"/>
</dbReference>
<dbReference type="Gene3D" id="3.40.50.300">
    <property type="entry name" value="P-loop containing nucleotide triphosphate hydrolases"/>
    <property type="match status" value="3"/>
</dbReference>
<dbReference type="Proteomes" id="UP001530293">
    <property type="component" value="Unassembled WGS sequence"/>
</dbReference>